<protein>
    <submittedName>
        <fullName evidence="1">Uncharacterized protein</fullName>
    </submittedName>
</protein>
<dbReference type="RefSeq" id="WP_122290265.1">
    <property type="nucleotide sequence ID" value="NZ_JABAGK010000003.1"/>
</dbReference>
<organism evidence="1 2">
    <name type="scientific">Bacteroides fragilis</name>
    <dbReference type="NCBI Taxonomy" id="817"/>
    <lineage>
        <taxon>Bacteria</taxon>
        <taxon>Pseudomonadati</taxon>
        <taxon>Bacteroidota</taxon>
        <taxon>Bacteroidia</taxon>
        <taxon>Bacteroidales</taxon>
        <taxon>Bacteroidaceae</taxon>
        <taxon>Bacteroides</taxon>
    </lineage>
</organism>
<evidence type="ECO:0000313" key="2">
    <source>
        <dbReference type="Proteomes" id="UP000460666"/>
    </source>
</evidence>
<reference evidence="1 2" key="1">
    <citation type="journal article" date="2019" name="Nat. Med.">
        <title>A library of human gut bacterial isolates paired with longitudinal multiomics data enables mechanistic microbiome research.</title>
        <authorList>
            <person name="Poyet M."/>
            <person name="Groussin M."/>
            <person name="Gibbons S.M."/>
            <person name="Avila-Pacheco J."/>
            <person name="Jiang X."/>
            <person name="Kearney S.M."/>
            <person name="Perrotta A.R."/>
            <person name="Berdy B."/>
            <person name="Zhao S."/>
            <person name="Lieberman T.D."/>
            <person name="Swanson P.K."/>
            <person name="Smith M."/>
            <person name="Roesemann S."/>
            <person name="Alexander J.E."/>
            <person name="Rich S.A."/>
            <person name="Livny J."/>
            <person name="Vlamakis H."/>
            <person name="Clish C."/>
            <person name="Bullock K."/>
            <person name="Deik A."/>
            <person name="Scott J."/>
            <person name="Pierce K.A."/>
            <person name="Xavier R.J."/>
            <person name="Alm E.J."/>
        </authorList>
    </citation>
    <scope>NUCLEOTIDE SEQUENCE [LARGE SCALE GENOMIC DNA]</scope>
    <source>
        <strain evidence="1 2">BIOML-A46</strain>
    </source>
</reference>
<accession>A0A642F643</accession>
<sequence length="158" mass="18046">MIYSRSPSISKELSKNGSDIFEYIVRQVLDLLAFHHCSFIKDMPMKEVKDRDAQFKNISSIRTACWKIGFPMISIDTKKKELIGKFKRNGKVLIKTQQKSLDYDFAIFSNGQIIPHGIYDATGNVEYVTISTSHDASKFVCDNIHNVFKNSIIRSICS</sequence>
<gene>
    <name evidence="1" type="ORF">F2Z89_14320</name>
</gene>
<proteinExistence type="predicted"/>
<dbReference type="Proteomes" id="UP000460666">
    <property type="component" value="Unassembled WGS sequence"/>
</dbReference>
<name>A0A642F643_BACFG</name>
<dbReference type="Pfam" id="PF07592">
    <property type="entry name" value="DDE_Tnp_ISAZ013"/>
    <property type="match status" value="1"/>
</dbReference>
<dbReference type="AlphaFoldDB" id="A0A642F643"/>
<evidence type="ECO:0000313" key="1">
    <source>
        <dbReference type="EMBL" id="KAA4995676.1"/>
    </source>
</evidence>
<dbReference type="InterPro" id="IPR011518">
    <property type="entry name" value="Transposase_36"/>
</dbReference>
<dbReference type="EMBL" id="VWCJ01000009">
    <property type="protein sequence ID" value="KAA4995676.1"/>
    <property type="molecule type" value="Genomic_DNA"/>
</dbReference>
<comment type="caution">
    <text evidence="1">The sequence shown here is derived from an EMBL/GenBank/DDBJ whole genome shotgun (WGS) entry which is preliminary data.</text>
</comment>